<protein>
    <submittedName>
        <fullName evidence="4">Pigment permease</fullName>
    </submittedName>
</protein>
<feature type="region of interest" description="Disordered" evidence="1">
    <location>
        <begin position="1"/>
        <end position="26"/>
    </location>
</feature>
<comment type="caution">
    <text evidence="4">The sequence shown here is derived from an EMBL/GenBank/DDBJ whole genome shotgun (WGS) entry which is preliminary data.</text>
</comment>
<feature type="domain" description="ABC transporter" evidence="2">
    <location>
        <begin position="179"/>
        <end position="360"/>
    </location>
</feature>
<name>A0AAD8HBG9_9APIA</name>
<dbReference type="Pfam" id="PF14510">
    <property type="entry name" value="ABC_trans_N"/>
    <property type="match status" value="1"/>
</dbReference>
<dbReference type="InterPro" id="IPR029481">
    <property type="entry name" value="ABC_trans_N"/>
</dbReference>
<dbReference type="EMBL" id="JAUIZM010000009">
    <property type="protein sequence ID" value="KAK1363010.1"/>
    <property type="molecule type" value="Genomic_DNA"/>
</dbReference>
<dbReference type="SUPFAM" id="SSF52540">
    <property type="entry name" value="P-loop containing nucleoside triphosphate hydrolases"/>
    <property type="match status" value="2"/>
</dbReference>
<feature type="domain" description="Pleiotropic ABC efflux transporter N-terminal" evidence="3">
    <location>
        <begin position="104"/>
        <end position="154"/>
    </location>
</feature>
<dbReference type="Proteomes" id="UP001237642">
    <property type="component" value="Unassembled WGS sequence"/>
</dbReference>
<proteinExistence type="predicted"/>
<dbReference type="AlphaFoldDB" id="A0AAD8HBG9"/>
<reference evidence="4" key="1">
    <citation type="submission" date="2023-02" db="EMBL/GenBank/DDBJ databases">
        <title>Genome of toxic invasive species Heracleum sosnowskyi carries increased number of genes despite the absence of recent whole-genome duplications.</title>
        <authorList>
            <person name="Schelkunov M."/>
            <person name="Shtratnikova V."/>
            <person name="Makarenko M."/>
            <person name="Klepikova A."/>
            <person name="Omelchenko D."/>
            <person name="Novikova G."/>
            <person name="Obukhova E."/>
            <person name="Bogdanov V."/>
            <person name="Penin A."/>
            <person name="Logacheva M."/>
        </authorList>
    </citation>
    <scope>NUCLEOTIDE SEQUENCE</scope>
    <source>
        <strain evidence="4">Hsosn_3</strain>
        <tissue evidence="4">Leaf</tissue>
    </source>
</reference>
<dbReference type="Pfam" id="PF00005">
    <property type="entry name" value="ABC_tran"/>
    <property type="match status" value="1"/>
</dbReference>
<dbReference type="InterPro" id="IPR027417">
    <property type="entry name" value="P-loop_NTPase"/>
</dbReference>
<gene>
    <name evidence="4" type="ORF">POM88_038571</name>
</gene>
<dbReference type="GO" id="GO:0005524">
    <property type="term" value="F:ATP binding"/>
    <property type="evidence" value="ECO:0007669"/>
    <property type="project" value="InterPro"/>
</dbReference>
<evidence type="ECO:0000256" key="1">
    <source>
        <dbReference type="SAM" id="MobiDB-lite"/>
    </source>
</evidence>
<evidence type="ECO:0000259" key="3">
    <source>
        <dbReference type="Pfam" id="PF14510"/>
    </source>
</evidence>
<reference evidence="4" key="2">
    <citation type="submission" date="2023-05" db="EMBL/GenBank/DDBJ databases">
        <authorList>
            <person name="Schelkunov M.I."/>
        </authorList>
    </citation>
    <scope>NUCLEOTIDE SEQUENCE</scope>
    <source>
        <strain evidence="4">Hsosn_3</strain>
        <tissue evidence="4">Leaf</tissue>
    </source>
</reference>
<organism evidence="4 5">
    <name type="scientific">Heracleum sosnowskyi</name>
    <dbReference type="NCBI Taxonomy" id="360622"/>
    <lineage>
        <taxon>Eukaryota</taxon>
        <taxon>Viridiplantae</taxon>
        <taxon>Streptophyta</taxon>
        <taxon>Embryophyta</taxon>
        <taxon>Tracheophyta</taxon>
        <taxon>Spermatophyta</taxon>
        <taxon>Magnoliopsida</taxon>
        <taxon>eudicotyledons</taxon>
        <taxon>Gunneridae</taxon>
        <taxon>Pentapetalae</taxon>
        <taxon>asterids</taxon>
        <taxon>campanulids</taxon>
        <taxon>Apiales</taxon>
        <taxon>Apiaceae</taxon>
        <taxon>Apioideae</taxon>
        <taxon>apioid superclade</taxon>
        <taxon>Tordylieae</taxon>
        <taxon>Tordyliinae</taxon>
        <taxon>Heracleum</taxon>
    </lineage>
</organism>
<dbReference type="GO" id="GO:0016887">
    <property type="term" value="F:ATP hydrolysis activity"/>
    <property type="evidence" value="ECO:0007669"/>
    <property type="project" value="InterPro"/>
</dbReference>
<evidence type="ECO:0000313" key="4">
    <source>
        <dbReference type="EMBL" id="KAK1363010.1"/>
    </source>
</evidence>
<keyword evidence="5" id="KW-1185">Reference proteome</keyword>
<evidence type="ECO:0000313" key="5">
    <source>
        <dbReference type="Proteomes" id="UP001237642"/>
    </source>
</evidence>
<dbReference type="InterPro" id="IPR003439">
    <property type="entry name" value="ABC_transporter-like_ATP-bd"/>
</dbReference>
<evidence type="ECO:0000259" key="2">
    <source>
        <dbReference type="Pfam" id="PF00005"/>
    </source>
</evidence>
<dbReference type="Gene3D" id="3.40.50.300">
    <property type="entry name" value="P-loop containing nucleotide triphosphate hydrolases"/>
    <property type="match status" value="1"/>
</dbReference>
<accession>A0AAD8HBG9</accession>
<dbReference type="PANTHER" id="PTHR48040">
    <property type="entry name" value="PLEIOTROPIC DRUG RESISTANCE PROTEIN 1-LIKE ISOFORM X1"/>
    <property type="match status" value="1"/>
</dbReference>
<dbReference type="FunFam" id="3.40.50.300:FF:003848">
    <property type="entry name" value="Pleiotropic drug resistance 12 isoform 3"/>
    <property type="match status" value="1"/>
</dbReference>
<sequence length="373" mass="41127">MEASGVLQRSSREKMGSLKGSLRATSSSLWRDQGMDVFSKSTRDEDDEEALKWASLEKLPTFDRLKKGLLLGSQGAGTFNEVDIDNLGVNQRRDLLERLVKIADEDNEKFLIKLRDRIDRVGVNLATIEVKFENLHVEAEAFVGSRALPSFFNFSLGILEGLLNVFRILPNNKKQYTILDDVSGIIRPSRMTLLLGPPSSGKTTLMLALAGKLDPSLKTSGRITYNGHDMQEFVPQRTAAYISQYDLHIGEMTVRETLAFSARVQGVGSNYEMLAELARREKGANIKPDPDLDIYMKAAATAGQEASVVTDYVMKILGLDVCADTLVGDQMIRGISGGQKKRVTTGEMLVGPSRALFMDEISTGKVLLISCKK</sequence>
<dbReference type="PANTHER" id="PTHR48040:SF65">
    <property type="entry name" value="AAA+ ATPASE DOMAIN, PLANT PDR ABC TRANSPORTER ASSOCIATED, ABC TRANSPORTER, G1"/>
    <property type="match status" value="1"/>
</dbReference>